<accession>F8K1Q4</accession>
<dbReference type="KEGG" id="sct:SCAT_2971"/>
<dbReference type="Proteomes" id="UP000007842">
    <property type="component" value="Chromosome"/>
</dbReference>
<evidence type="ECO:0000313" key="2">
    <source>
        <dbReference type="EMBL" id="AEW95333.1"/>
    </source>
</evidence>
<name>F8K1Q4_STREN</name>
<evidence type="ECO:0000313" key="3">
    <source>
        <dbReference type="Proteomes" id="UP000007842"/>
    </source>
</evidence>
<reference evidence="3" key="1">
    <citation type="submission" date="2011-12" db="EMBL/GenBank/DDBJ databases">
        <title>Complete genome sequence of Streptomyces cattleya strain DSM 46488.</title>
        <authorList>
            <person name="Ou H.-Y."/>
            <person name="Li P."/>
            <person name="Zhao C."/>
            <person name="O'Hagan D."/>
            <person name="Deng Z."/>
        </authorList>
    </citation>
    <scope>NUCLEOTIDE SEQUENCE [LARGE SCALE GENOMIC DNA]</scope>
    <source>
        <strain evidence="3">ATCC 35852 / DSM 46488 / JCM 4925 / NBRC 14057 / NRRL 8057</strain>
    </source>
</reference>
<organism evidence="2 3">
    <name type="scientific">Streptantibioticus cattleyicolor (strain ATCC 35852 / DSM 46488 / JCM 4925 / NBRC 14057 / NRRL 8057)</name>
    <name type="common">Streptomyces cattleya</name>
    <dbReference type="NCBI Taxonomy" id="1003195"/>
    <lineage>
        <taxon>Bacteria</taxon>
        <taxon>Bacillati</taxon>
        <taxon>Actinomycetota</taxon>
        <taxon>Actinomycetes</taxon>
        <taxon>Kitasatosporales</taxon>
        <taxon>Streptomycetaceae</taxon>
        <taxon>Streptantibioticus</taxon>
    </lineage>
</organism>
<sequence length="248" mass="25030">MSAALLAWLALFGGTGSGGGYLASGADGPTGPRHLVPPDAKVSFVPLPGSSGPARGAPDPPAAAPSASGPAASRIAPSTSPPATPTPTPSTGEPANPGPVPVPPGPPDSGQPPSARPARLTMDDPVRAPGDQRWCDEVTVVFTDTGDLPVTSGTVTFATHVIGLLGTDWATVTTTRPVPVPIAGGRSVRRAYQVCVDAWRVPLGMHVETRSVRLGGADGSGSEREVRDDRDDDHGEHDADDQAGARAA</sequence>
<dbReference type="RefSeq" id="WP_014143708.1">
    <property type="nucleotide sequence ID" value="NC_016111.1"/>
</dbReference>
<keyword evidence="3" id="KW-1185">Reference proteome</keyword>
<gene>
    <name evidence="2" type="ordered locus">SCATT_29620</name>
</gene>
<dbReference type="STRING" id="1003195.SCATT_29620"/>
<dbReference type="HOGENOM" id="CLU_095703_0_0_11"/>
<proteinExistence type="predicted"/>
<evidence type="ECO:0000256" key="1">
    <source>
        <dbReference type="SAM" id="MobiDB-lite"/>
    </source>
</evidence>
<dbReference type="PATRIC" id="fig|1003195.11.peg.4452"/>
<protein>
    <submittedName>
        <fullName evidence="2">Uncharacterized protein</fullName>
    </submittedName>
</protein>
<feature type="compositionally biased region" description="Pro residues" evidence="1">
    <location>
        <begin position="79"/>
        <end position="88"/>
    </location>
</feature>
<dbReference type="eggNOG" id="ENOG5033Z6A">
    <property type="taxonomic scope" value="Bacteria"/>
</dbReference>
<feature type="compositionally biased region" description="Low complexity" evidence="1">
    <location>
        <begin position="46"/>
        <end position="57"/>
    </location>
</feature>
<feature type="compositionally biased region" description="Low complexity" evidence="1">
    <location>
        <begin position="64"/>
        <end position="78"/>
    </location>
</feature>
<feature type="region of interest" description="Disordered" evidence="1">
    <location>
        <begin position="17"/>
        <end position="131"/>
    </location>
</feature>
<accession>G8WS93</accession>
<dbReference type="EMBL" id="CP003219">
    <property type="protein sequence ID" value="AEW95333.1"/>
    <property type="molecule type" value="Genomic_DNA"/>
</dbReference>
<dbReference type="AlphaFoldDB" id="F8K1Q4"/>
<feature type="compositionally biased region" description="Basic and acidic residues" evidence="1">
    <location>
        <begin position="221"/>
        <end position="237"/>
    </location>
</feature>
<dbReference type="KEGG" id="scy:SCATT_29620"/>
<feature type="compositionally biased region" description="Pro residues" evidence="1">
    <location>
        <begin position="96"/>
        <end position="110"/>
    </location>
</feature>
<dbReference type="OrthoDB" id="4332164at2"/>
<feature type="region of interest" description="Disordered" evidence="1">
    <location>
        <begin position="212"/>
        <end position="248"/>
    </location>
</feature>